<gene>
    <name evidence="11" type="ORF">PENDEC_c037G04967</name>
</gene>
<keyword evidence="2 9" id="KW-0813">Transport</keyword>
<dbReference type="OMA" id="YDATIDH"/>
<comment type="subcellular location">
    <subcellularLocation>
        <location evidence="9">Mitochondrion inner membrane</location>
        <topology evidence="9">Peripheral membrane protein</topology>
        <orientation evidence="9">Matrix side</orientation>
    </subcellularLocation>
</comment>
<feature type="region of interest" description="Disordered" evidence="10">
    <location>
        <begin position="29"/>
        <end position="60"/>
    </location>
</feature>
<evidence type="ECO:0000313" key="11">
    <source>
        <dbReference type="EMBL" id="OQD67375.1"/>
    </source>
</evidence>
<name>A0A1V6NRK9_PENDC</name>
<keyword evidence="12" id="KW-1185">Reference proteome</keyword>
<evidence type="ECO:0000256" key="2">
    <source>
        <dbReference type="ARBA" id="ARBA00022448"/>
    </source>
</evidence>
<dbReference type="Gene3D" id="3.30.160.190">
    <property type="entry name" value="atu1810 like domain"/>
    <property type="match status" value="1"/>
</dbReference>
<keyword evidence="7 9" id="KW-0496">Mitochondrion</keyword>
<dbReference type="Proteomes" id="UP000191522">
    <property type="component" value="Unassembled WGS sequence"/>
</dbReference>
<comment type="function">
    <text evidence="9">Accessory subunit of the mitochondrial membrane respiratory chain NADH dehydrogenase (Complex I), that is believed not to be involved in catalysis. Complex I functions in the transfer of electrons from NADH to the respiratory chain. The immediate electron acceptor for the enzyme is believed to be ubiquinone.</text>
</comment>
<dbReference type="AlphaFoldDB" id="A0A1V6NRK9"/>
<feature type="compositionally biased region" description="Polar residues" evidence="10">
    <location>
        <begin position="40"/>
        <end position="52"/>
    </location>
</feature>
<dbReference type="OrthoDB" id="3089at2759"/>
<proteinExistence type="inferred from homology"/>
<dbReference type="GO" id="GO:0022900">
    <property type="term" value="P:electron transport chain"/>
    <property type="evidence" value="ECO:0007669"/>
    <property type="project" value="InterPro"/>
</dbReference>
<accession>A0A1V6NRK9</accession>
<sequence>MSLFRIGGAAGLRATRLVAPVNARFVSKFTPGIKTDPSEAPTTTHSSSSLISNEGPAEAMTRHQPDYEATIDHGTSTFSPVPKRVMDGSEPGPSLPAAVLSGAPTDLQARTVRIYRPTKPATQSGHWHGHHWRMDWDILQKGHRWENPLMGWQSSADSMQGTNIKFKSKEDAIAFAQKQGYEYFVQEPNDRRFVPKSYANNFSHEPKKLKHVKTK</sequence>
<keyword evidence="8 9" id="KW-0472">Membrane</keyword>
<evidence type="ECO:0000256" key="10">
    <source>
        <dbReference type="SAM" id="MobiDB-lite"/>
    </source>
</evidence>
<evidence type="ECO:0000256" key="6">
    <source>
        <dbReference type="ARBA" id="ARBA00022982"/>
    </source>
</evidence>
<dbReference type="STRING" id="69771.A0A1V6NRK9"/>
<evidence type="ECO:0000256" key="7">
    <source>
        <dbReference type="ARBA" id="ARBA00023128"/>
    </source>
</evidence>
<dbReference type="FunFam" id="3.30.160.190:FF:000001">
    <property type="entry name" value="NADH-ubiquinone oxidoreductase 21 kDa subunit mitochondrial"/>
    <property type="match status" value="1"/>
</dbReference>
<evidence type="ECO:0000256" key="1">
    <source>
        <dbReference type="ARBA" id="ARBA00005882"/>
    </source>
</evidence>
<dbReference type="EMBL" id="MDYL01000037">
    <property type="protein sequence ID" value="OQD67375.1"/>
    <property type="molecule type" value="Genomic_DNA"/>
</dbReference>
<evidence type="ECO:0000256" key="3">
    <source>
        <dbReference type="ARBA" id="ARBA00022660"/>
    </source>
</evidence>
<keyword evidence="6 9" id="KW-0249">Electron transport</keyword>
<evidence type="ECO:0000313" key="12">
    <source>
        <dbReference type="Proteomes" id="UP000191522"/>
    </source>
</evidence>
<dbReference type="GO" id="GO:0005743">
    <property type="term" value="C:mitochondrial inner membrane"/>
    <property type="evidence" value="ECO:0007669"/>
    <property type="project" value="UniProtKB-SubCell"/>
</dbReference>
<dbReference type="PANTHER" id="PTHR12219">
    <property type="entry name" value="NADH-UBIQUINONE OXIDOREDUCTASE"/>
    <property type="match status" value="1"/>
</dbReference>
<keyword evidence="3 9" id="KW-0679">Respiratory chain</keyword>
<keyword evidence="4 9" id="KW-0999">Mitochondrion inner membrane</keyword>
<organism evidence="11 12">
    <name type="scientific">Penicillium decumbens</name>
    <dbReference type="NCBI Taxonomy" id="69771"/>
    <lineage>
        <taxon>Eukaryota</taxon>
        <taxon>Fungi</taxon>
        <taxon>Dikarya</taxon>
        <taxon>Ascomycota</taxon>
        <taxon>Pezizomycotina</taxon>
        <taxon>Eurotiomycetes</taxon>
        <taxon>Eurotiomycetidae</taxon>
        <taxon>Eurotiales</taxon>
        <taxon>Aspergillaceae</taxon>
        <taxon>Penicillium</taxon>
    </lineage>
</organism>
<keyword evidence="5 9" id="KW-0809">Transit peptide</keyword>
<protein>
    <recommendedName>
        <fullName evidence="9">NADH dehydrogenase [ubiquinone] iron-sulfur protein 4, mitochondrial</fullName>
    </recommendedName>
</protein>
<dbReference type="InterPro" id="IPR006885">
    <property type="entry name" value="NADH_UbQ_FeS_4_mit-like"/>
</dbReference>
<dbReference type="PANTHER" id="PTHR12219:SF8">
    <property type="entry name" value="NADH DEHYDROGENASE [UBIQUINONE] IRON-SULFUR PROTEIN 4, MITOCHONDRIAL"/>
    <property type="match status" value="1"/>
</dbReference>
<dbReference type="Pfam" id="PF04800">
    <property type="entry name" value="NDUS4"/>
    <property type="match status" value="1"/>
</dbReference>
<evidence type="ECO:0000256" key="5">
    <source>
        <dbReference type="ARBA" id="ARBA00022946"/>
    </source>
</evidence>
<evidence type="ECO:0000256" key="9">
    <source>
        <dbReference type="RuleBase" id="RU367010"/>
    </source>
</evidence>
<dbReference type="InterPro" id="IPR038532">
    <property type="entry name" value="NDUFS4-like_sf"/>
</dbReference>
<comment type="similarity">
    <text evidence="1 9">Belongs to the complex I NDUFS4 subunit family.</text>
</comment>
<comment type="caution">
    <text evidence="11">The sequence shown here is derived from an EMBL/GenBank/DDBJ whole genome shotgun (WGS) entry which is preliminary data.</text>
</comment>
<evidence type="ECO:0000256" key="4">
    <source>
        <dbReference type="ARBA" id="ARBA00022792"/>
    </source>
</evidence>
<evidence type="ECO:0000256" key="8">
    <source>
        <dbReference type="ARBA" id="ARBA00023136"/>
    </source>
</evidence>
<reference evidence="12" key="1">
    <citation type="journal article" date="2017" name="Nat. Microbiol.">
        <title>Global analysis of biosynthetic gene clusters reveals vast potential of secondary metabolite production in Penicillium species.</title>
        <authorList>
            <person name="Nielsen J.C."/>
            <person name="Grijseels S."/>
            <person name="Prigent S."/>
            <person name="Ji B."/>
            <person name="Dainat J."/>
            <person name="Nielsen K.F."/>
            <person name="Frisvad J.C."/>
            <person name="Workman M."/>
            <person name="Nielsen J."/>
        </authorList>
    </citation>
    <scope>NUCLEOTIDE SEQUENCE [LARGE SCALE GENOMIC DNA]</scope>
    <source>
        <strain evidence="12">IBT 11843</strain>
    </source>
</reference>